<dbReference type="PROSITE" id="PS51459">
    <property type="entry name" value="FIDO"/>
    <property type="match status" value="1"/>
</dbReference>
<dbReference type="Pfam" id="PF02661">
    <property type="entry name" value="Fic"/>
    <property type="match status" value="1"/>
</dbReference>
<feature type="domain" description="Fido" evidence="1">
    <location>
        <begin position="1"/>
        <end position="117"/>
    </location>
</feature>
<gene>
    <name evidence="2" type="ORF">FB560_3152</name>
</gene>
<dbReference type="OrthoDB" id="9802752at2"/>
<keyword evidence="3" id="KW-1185">Reference proteome</keyword>
<proteinExistence type="predicted"/>
<dbReference type="GO" id="GO:0016301">
    <property type="term" value="F:kinase activity"/>
    <property type="evidence" value="ECO:0007669"/>
    <property type="project" value="InterPro"/>
</dbReference>
<comment type="caution">
    <text evidence="2">The sequence shown here is derived from an EMBL/GenBank/DDBJ whole genome shotgun (WGS) entry which is preliminary data.</text>
</comment>
<evidence type="ECO:0000313" key="2">
    <source>
        <dbReference type="EMBL" id="TQL81678.1"/>
    </source>
</evidence>
<reference evidence="2 3" key="1">
    <citation type="submission" date="2019-06" db="EMBL/GenBank/DDBJ databases">
        <title>Sequencing the genomes of 1000 actinobacteria strains.</title>
        <authorList>
            <person name="Klenk H.-P."/>
        </authorList>
    </citation>
    <scope>NUCLEOTIDE SEQUENCE [LARGE SCALE GENOMIC DNA]</scope>
    <source>
        <strain evidence="2 3">DSM 20169</strain>
    </source>
</reference>
<dbReference type="InterPro" id="IPR036597">
    <property type="entry name" value="Fido-like_dom_sf"/>
</dbReference>
<dbReference type="InterPro" id="IPR006440">
    <property type="entry name" value="Doc"/>
</dbReference>
<protein>
    <submittedName>
        <fullName evidence="2">Death-on-curing protein</fullName>
    </submittedName>
</protein>
<sequence>MTRFIELPHAVGVLDVLGLHIRDIGLLSSALARPSSSMFGVEAYPELEVKAAALLSSLSQNHPLIDGNKRFSWVLTLTFLEMNGVVIEMDTDAAFNLILRAAQSKADLPEIAELLRRHRR</sequence>
<organism evidence="2 3">
    <name type="scientific">Microbacterium saperdae</name>
    <dbReference type="NCBI Taxonomy" id="69368"/>
    <lineage>
        <taxon>Bacteria</taxon>
        <taxon>Bacillati</taxon>
        <taxon>Actinomycetota</taxon>
        <taxon>Actinomycetes</taxon>
        <taxon>Micrococcales</taxon>
        <taxon>Microbacteriaceae</taxon>
        <taxon>Microbacterium</taxon>
    </lineage>
</organism>
<dbReference type="PANTHER" id="PTHR39426">
    <property type="entry name" value="HOMOLOGY TO DEATH-ON-CURING PROTEIN OF PHAGE P1"/>
    <property type="match status" value="1"/>
</dbReference>
<accession>A0A543BA27</accession>
<dbReference type="Gene3D" id="1.20.120.1870">
    <property type="entry name" value="Fic/DOC protein, Fido domain"/>
    <property type="match status" value="1"/>
</dbReference>
<dbReference type="RefSeq" id="WP_141873447.1">
    <property type="nucleotide sequence ID" value="NZ_VFOX01000002.1"/>
</dbReference>
<dbReference type="InterPro" id="IPR003812">
    <property type="entry name" value="Fido"/>
</dbReference>
<dbReference type="SUPFAM" id="SSF140931">
    <property type="entry name" value="Fic-like"/>
    <property type="match status" value="1"/>
</dbReference>
<dbReference type="EMBL" id="VFOX01000002">
    <property type="protein sequence ID" value="TQL81678.1"/>
    <property type="molecule type" value="Genomic_DNA"/>
</dbReference>
<evidence type="ECO:0000259" key="1">
    <source>
        <dbReference type="PROSITE" id="PS51459"/>
    </source>
</evidence>
<dbReference type="Proteomes" id="UP000317209">
    <property type="component" value="Unassembled WGS sequence"/>
</dbReference>
<dbReference type="PANTHER" id="PTHR39426:SF1">
    <property type="entry name" value="HOMOLOGY TO DEATH-ON-CURING PROTEIN OF PHAGE P1"/>
    <property type="match status" value="1"/>
</dbReference>
<dbReference type="NCBIfam" id="TIGR01550">
    <property type="entry name" value="DOC_P1"/>
    <property type="match status" value="1"/>
</dbReference>
<dbReference type="AlphaFoldDB" id="A0A543BA27"/>
<evidence type="ECO:0000313" key="3">
    <source>
        <dbReference type="Proteomes" id="UP000317209"/>
    </source>
</evidence>
<dbReference type="InterPro" id="IPR053737">
    <property type="entry name" value="Type_II_TA_Toxin"/>
</dbReference>
<name>A0A543BA27_9MICO</name>